<dbReference type="InterPro" id="IPR034683">
    <property type="entry name" value="IspD/TarI"/>
</dbReference>
<dbReference type="GO" id="GO:0070567">
    <property type="term" value="F:cytidylyltransferase activity"/>
    <property type="evidence" value="ECO:0007669"/>
    <property type="project" value="InterPro"/>
</dbReference>
<gene>
    <name evidence="3" type="ORF">ISU10_15895</name>
</gene>
<dbReference type="SUPFAM" id="SSF53448">
    <property type="entry name" value="Nucleotide-diphospho-sugar transferases"/>
    <property type="match status" value="1"/>
</dbReference>
<comment type="caution">
    <text evidence="3">The sequence shown here is derived from an EMBL/GenBank/DDBJ whole genome shotgun (WGS) entry which is preliminary data.</text>
</comment>
<keyword evidence="1" id="KW-0808">Transferase</keyword>
<accession>A0A930VKK5</accession>
<evidence type="ECO:0000256" key="1">
    <source>
        <dbReference type="ARBA" id="ARBA00022679"/>
    </source>
</evidence>
<dbReference type="AlphaFoldDB" id="A0A930VKK5"/>
<keyword evidence="4" id="KW-1185">Reference proteome</keyword>
<evidence type="ECO:0000313" key="3">
    <source>
        <dbReference type="EMBL" id="MBF4769249.1"/>
    </source>
</evidence>
<evidence type="ECO:0000256" key="2">
    <source>
        <dbReference type="ARBA" id="ARBA00022695"/>
    </source>
</evidence>
<dbReference type="Proteomes" id="UP000660668">
    <property type="component" value="Unassembled WGS sequence"/>
</dbReference>
<reference evidence="3" key="1">
    <citation type="submission" date="2020-11" db="EMBL/GenBank/DDBJ databases">
        <title>Nocardioides cynanchi sp. nov., isolated from soil of rhizosphere of Cynanchum wilfordii.</title>
        <authorList>
            <person name="Lee J.-S."/>
            <person name="Suh M.K."/>
            <person name="Kim J.-S."/>
        </authorList>
    </citation>
    <scope>NUCLEOTIDE SEQUENCE</scope>
    <source>
        <strain evidence="3">KCTC 19276</strain>
    </source>
</reference>
<name>A0A930VKK5_9ACTN</name>
<dbReference type="Gene3D" id="3.90.550.10">
    <property type="entry name" value="Spore Coat Polysaccharide Biosynthesis Protein SpsA, Chain A"/>
    <property type="match status" value="1"/>
</dbReference>
<sequence>MSAMEVWPDAQVIGLGRVLDEGRGSLPFALVHGEALVTTATWALSAAGVLPVDARTAVEGLADADLPLVLHDSLCPMTPPEFIAACVRRAVADDVVVAGVRPVTDTVKTVRDGWLGQTVDRDVLARVASPVVVPASRVTTDAALLADPALDLALLVQALRRGGPVELLEAPAQASRVSTTDDVRLLEELSRPT</sequence>
<dbReference type="RefSeq" id="WP_194697395.1">
    <property type="nucleotide sequence ID" value="NZ_JADKPO010000022.1"/>
</dbReference>
<dbReference type="EMBL" id="JADKPO010000022">
    <property type="protein sequence ID" value="MBF4769249.1"/>
    <property type="molecule type" value="Genomic_DNA"/>
</dbReference>
<dbReference type="InterPro" id="IPR029044">
    <property type="entry name" value="Nucleotide-diphossugar_trans"/>
</dbReference>
<organism evidence="3 4">
    <name type="scientific">Nocardioides agariphilus</name>
    <dbReference type="NCBI Taxonomy" id="433664"/>
    <lineage>
        <taxon>Bacteria</taxon>
        <taxon>Bacillati</taxon>
        <taxon>Actinomycetota</taxon>
        <taxon>Actinomycetes</taxon>
        <taxon>Propionibacteriales</taxon>
        <taxon>Nocardioidaceae</taxon>
        <taxon>Nocardioides</taxon>
    </lineage>
</organism>
<evidence type="ECO:0000313" key="4">
    <source>
        <dbReference type="Proteomes" id="UP000660668"/>
    </source>
</evidence>
<keyword evidence="2 3" id="KW-0548">Nucleotidyltransferase</keyword>
<dbReference type="Pfam" id="PF01128">
    <property type="entry name" value="IspD"/>
    <property type="match status" value="1"/>
</dbReference>
<proteinExistence type="predicted"/>
<protein>
    <submittedName>
        <fullName evidence="3">2-C-methyl-D-erythritol 4-phosphate cytidylyltransferase</fullName>
    </submittedName>
</protein>